<evidence type="ECO:0000313" key="3">
    <source>
        <dbReference type="EMBL" id="QLG72424.1"/>
    </source>
</evidence>
<feature type="compositionally biased region" description="Basic and acidic residues" evidence="2">
    <location>
        <begin position="149"/>
        <end position="160"/>
    </location>
</feature>
<dbReference type="GeneID" id="59236148"/>
<feature type="compositionally biased region" description="Basic and acidic residues" evidence="2">
    <location>
        <begin position="101"/>
        <end position="131"/>
    </location>
</feature>
<dbReference type="AlphaFoldDB" id="A0A7H9B211"/>
<dbReference type="KEGG" id="zmk:HG535_0D01320"/>
<keyword evidence="1" id="KW-0175">Coiled coil</keyword>
<evidence type="ECO:0000256" key="2">
    <source>
        <dbReference type="SAM" id="MobiDB-lite"/>
    </source>
</evidence>
<proteinExistence type="predicted"/>
<feature type="coiled-coil region" evidence="1">
    <location>
        <begin position="192"/>
        <end position="268"/>
    </location>
</feature>
<evidence type="ECO:0008006" key="5">
    <source>
        <dbReference type="Google" id="ProtNLM"/>
    </source>
</evidence>
<feature type="region of interest" description="Disordered" evidence="2">
    <location>
        <begin position="1"/>
        <end position="179"/>
    </location>
</feature>
<accession>A0A7H9B211</accession>
<sequence>MTDQDEEVKRIKQLEDARKRVEELKKKSKKNKDKKNRDKKNAQQNQESKSSEHEGSVDAPEQTEDVFERDEAAKDSSVQLTEGELSSDQGQEATPGFGEARTQEHAHKSGPETKKRTEDEQKEETGSEAEKIPSSTEQSENNEDSQGEQEVHEAKTEVKSSDSSNPPLQNDTHALFDEGQGNETDFMATIQKEKDQNELENLKEQLETVIKENKTMKFINMDHETEIEELQNEIELLNKELDTARRELASVRLQLDTKESEIRSLGQQQQQTDSVDFGVSNSLRQTASNGPQVIVDRASLDKWRNWNVDMTTWRSIGSGAIVEF</sequence>
<gene>
    <name evidence="3" type="ORF">HG535_0D01320</name>
</gene>
<dbReference type="RefSeq" id="XP_037144152.1">
    <property type="nucleotide sequence ID" value="XM_037288257.1"/>
</dbReference>
<evidence type="ECO:0000256" key="1">
    <source>
        <dbReference type="SAM" id="Coils"/>
    </source>
</evidence>
<feature type="compositionally biased region" description="Polar residues" evidence="2">
    <location>
        <begin position="161"/>
        <end position="172"/>
    </location>
</feature>
<keyword evidence="4" id="KW-1185">Reference proteome</keyword>
<dbReference type="EMBL" id="CP058607">
    <property type="protein sequence ID" value="QLG72424.1"/>
    <property type="molecule type" value="Genomic_DNA"/>
</dbReference>
<evidence type="ECO:0000313" key="4">
    <source>
        <dbReference type="Proteomes" id="UP000509704"/>
    </source>
</evidence>
<feature type="compositionally biased region" description="Basic and acidic residues" evidence="2">
    <location>
        <begin position="7"/>
        <end position="25"/>
    </location>
</feature>
<organism evidence="3 4">
    <name type="scientific">Zygotorulaspora mrakii</name>
    <name type="common">Zygosaccharomyces mrakii</name>
    <dbReference type="NCBI Taxonomy" id="42260"/>
    <lineage>
        <taxon>Eukaryota</taxon>
        <taxon>Fungi</taxon>
        <taxon>Dikarya</taxon>
        <taxon>Ascomycota</taxon>
        <taxon>Saccharomycotina</taxon>
        <taxon>Saccharomycetes</taxon>
        <taxon>Saccharomycetales</taxon>
        <taxon>Saccharomycetaceae</taxon>
        <taxon>Zygotorulaspora</taxon>
    </lineage>
</organism>
<feature type="compositionally biased region" description="Polar residues" evidence="2">
    <location>
        <begin position="76"/>
        <end position="92"/>
    </location>
</feature>
<protein>
    <recommendedName>
        <fullName evidence="5">Binder of USO1 and GRH1 protein 1</fullName>
    </recommendedName>
</protein>
<reference evidence="3 4" key="1">
    <citation type="submission" date="2020-07" db="EMBL/GenBank/DDBJ databases">
        <title>The yeast mating-type switching endonuclease HO is a domesticated member of an unorthodox homing genetic element family.</title>
        <authorList>
            <person name="Coughlan A.Y."/>
            <person name="Lombardi L."/>
            <person name="Braun-Galleani S."/>
            <person name="Martos A.R."/>
            <person name="Galeote V."/>
            <person name="Bigey F."/>
            <person name="Dequin S."/>
            <person name="Byrne K.P."/>
            <person name="Wolfe K.H."/>
        </authorList>
    </citation>
    <scope>NUCLEOTIDE SEQUENCE [LARGE SCALE GENOMIC DNA]</scope>
    <source>
        <strain evidence="3 4">NRRL Y-6702</strain>
    </source>
</reference>
<dbReference type="OrthoDB" id="4036611at2759"/>
<dbReference type="Proteomes" id="UP000509704">
    <property type="component" value="Chromosome 4"/>
</dbReference>
<name>A0A7H9B211_ZYGMR</name>